<evidence type="ECO:0000313" key="10">
    <source>
        <dbReference type="EMBL" id="MBI4251456.1"/>
    </source>
</evidence>
<dbReference type="InterPro" id="IPR013325">
    <property type="entry name" value="RNA_pol_sigma_r2"/>
</dbReference>
<evidence type="ECO:0000259" key="7">
    <source>
        <dbReference type="Pfam" id="PF04539"/>
    </source>
</evidence>
<gene>
    <name evidence="10" type="ORF">HY618_03270</name>
</gene>
<dbReference type="CDD" id="cd06171">
    <property type="entry name" value="Sigma70_r4"/>
    <property type="match status" value="1"/>
</dbReference>
<evidence type="ECO:0000256" key="2">
    <source>
        <dbReference type="ARBA" id="ARBA00023082"/>
    </source>
</evidence>
<proteinExistence type="predicted"/>
<accession>A0A932ZTQ8</accession>
<dbReference type="Pfam" id="PF04545">
    <property type="entry name" value="Sigma70_r4"/>
    <property type="match status" value="1"/>
</dbReference>
<dbReference type="Gene3D" id="1.10.10.10">
    <property type="entry name" value="Winged helix-like DNA-binding domain superfamily/Winged helix DNA-binding domain"/>
    <property type="match status" value="2"/>
</dbReference>
<feature type="compositionally biased region" description="Acidic residues" evidence="5">
    <location>
        <begin position="1"/>
        <end position="11"/>
    </location>
</feature>
<evidence type="ECO:0000256" key="4">
    <source>
        <dbReference type="ARBA" id="ARBA00023163"/>
    </source>
</evidence>
<keyword evidence="3" id="KW-0238">DNA-binding</keyword>
<feature type="domain" description="RNA polymerase sigma-70 region 4" evidence="9">
    <location>
        <begin position="243"/>
        <end position="294"/>
    </location>
</feature>
<dbReference type="PANTHER" id="PTHR30603:SF47">
    <property type="entry name" value="RNA POLYMERASE SIGMA FACTOR SIGD, CHLOROPLASTIC"/>
    <property type="match status" value="1"/>
</dbReference>
<dbReference type="PIRSF" id="PIRSF000770">
    <property type="entry name" value="RNA_pol_sigma-SigE/K"/>
    <property type="match status" value="1"/>
</dbReference>
<dbReference type="GO" id="GO:0006352">
    <property type="term" value="P:DNA-templated transcription initiation"/>
    <property type="evidence" value="ECO:0007669"/>
    <property type="project" value="InterPro"/>
</dbReference>
<dbReference type="PRINTS" id="PR00046">
    <property type="entry name" value="SIGMA70FCT"/>
</dbReference>
<evidence type="ECO:0000256" key="1">
    <source>
        <dbReference type="ARBA" id="ARBA00023015"/>
    </source>
</evidence>
<sequence length="307" mass="35551">MREPELEEEAPVEERAAAEPFLEEMEREAVPLPPSEDTLAIYLREIGQYPILTREQEHKLAVRAKAGDPEAFNRLVRCNLRYVVSVANRYKGFGLSLEDLINEGNIGLIHAIRRFDPHRGVKLITYAVWWIRQAIMHAIADHTGTVRLPIKQAGLIHKIGQTYQRLRQEMDREPSAEEIAEGLNMKMEDVENILRVHRNYLSLDTPISGSEETSYLDLLEAKDVISAEENLVQHSLEEEIEDLLAGLDPREREIIRLRFGFDGDPMTLEEIGQRIGLSRERIRQIEKKIIRRFRARAKNKTLLDYLR</sequence>
<dbReference type="GO" id="GO:0016987">
    <property type="term" value="F:sigma factor activity"/>
    <property type="evidence" value="ECO:0007669"/>
    <property type="project" value="UniProtKB-KW"/>
</dbReference>
<dbReference type="GO" id="GO:0003677">
    <property type="term" value="F:DNA binding"/>
    <property type="evidence" value="ECO:0007669"/>
    <property type="project" value="UniProtKB-KW"/>
</dbReference>
<keyword evidence="1" id="KW-0805">Transcription regulation</keyword>
<dbReference type="SUPFAM" id="SSF88946">
    <property type="entry name" value="Sigma2 domain of RNA polymerase sigma factors"/>
    <property type="match status" value="1"/>
</dbReference>
<organism evidence="10 11">
    <name type="scientific">Tectimicrobiota bacterium</name>
    <dbReference type="NCBI Taxonomy" id="2528274"/>
    <lineage>
        <taxon>Bacteria</taxon>
        <taxon>Pseudomonadati</taxon>
        <taxon>Nitrospinota/Tectimicrobiota group</taxon>
        <taxon>Candidatus Tectimicrobiota</taxon>
    </lineage>
</organism>
<feature type="domain" description="RNA polymerase sigma-70 region 1.2" evidence="6">
    <location>
        <begin position="37"/>
        <end position="69"/>
    </location>
</feature>
<dbReference type="Gene3D" id="1.10.601.10">
    <property type="entry name" value="RNA Polymerase Primary Sigma Factor"/>
    <property type="match status" value="1"/>
</dbReference>
<reference evidence="10" key="1">
    <citation type="submission" date="2020-07" db="EMBL/GenBank/DDBJ databases">
        <title>Huge and variable diversity of episymbiotic CPR bacteria and DPANN archaea in groundwater ecosystems.</title>
        <authorList>
            <person name="He C.Y."/>
            <person name="Keren R."/>
            <person name="Whittaker M."/>
            <person name="Farag I.F."/>
            <person name="Doudna J."/>
            <person name="Cate J.H.D."/>
            <person name="Banfield J.F."/>
        </authorList>
    </citation>
    <scope>NUCLEOTIDE SEQUENCE</scope>
    <source>
        <strain evidence="10">NC_groundwater_1370_Ag_S-0.2um_69_93</strain>
    </source>
</reference>
<keyword evidence="2" id="KW-0731">Sigma factor</keyword>
<evidence type="ECO:0000259" key="9">
    <source>
        <dbReference type="Pfam" id="PF04545"/>
    </source>
</evidence>
<feature type="domain" description="RNA polymerase sigma-70 region 2" evidence="8">
    <location>
        <begin position="75"/>
        <end position="142"/>
    </location>
</feature>
<evidence type="ECO:0000256" key="5">
    <source>
        <dbReference type="SAM" id="MobiDB-lite"/>
    </source>
</evidence>
<protein>
    <submittedName>
        <fullName evidence="10">RNA polymerase sigma factor RpoD/SigA</fullName>
    </submittedName>
</protein>
<comment type="caution">
    <text evidence="10">The sequence shown here is derived from an EMBL/GenBank/DDBJ whole genome shotgun (WGS) entry which is preliminary data.</text>
</comment>
<dbReference type="Pfam" id="PF04542">
    <property type="entry name" value="Sigma70_r2"/>
    <property type="match status" value="1"/>
</dbReference>
<dbReference type="InterPro" id="IPR014284">
    <property type="entry name" value="RNA_pol_sigma-70_dom"/>
</dbReference>
<name>A0A932ZTQ8_UNCTE</name>
<evidence type="ECO:0000313" key="11">
    <source>
        <dbReference type="Proteomes" id="UP000752292"/>
    </source>
</evidence>
<dbReference type="AlphaFoldDB" id="A0A932ZTQ8"/>
<evidence type="ECO:0000256" key="3">
    <source>
        <dbReference type="ARBA" id="ARBA00023125"/>
    </source>
</evidence>
<feature type="region of interest" description="Disordered" evidence="5">
    <location>
        <begin position="1"/>
        <end position="29"/>
    </location>
</feature>
<dbReference type="InterPro" id="IPR007630">
    <property type="entry name" value="RNA_pol_sigma70_r4"/>
</dbReference>
<feature type="domain" description="RNA polymerase sigma-70 region 3" evidence="7">
    <location>
        <begin position="156"/>
        <end position="230"/>
    </location>
</feature>
<dbReference type="SUPFAM" id="SSF88659">
    <property type="entry name" value="Sigma3 and sigma4 domains of RNA polymerase sigma factors"/>
    <property type="match status" value="2"/>
</dbReference>
<evidence type="ECO:0000259" key="6">
    <source>
        <dbReference type="Pfam" id="PF00140"/>
    </source>
</evidence>
<dbReference type="InterPro" id="IPR007627">
    <property type="entry name" value="RNA_pol_sigma70_r2"/>
</dbReference>
<dbReference type="NCBIfam" id="TIGR02937">
    <property type="entry name" value="sigma70-ECF"/>
    <property type="match status" value="1"/>
</dbReference>
<dbReference type="Pfam" id="PF00140">
    <property type="entry name" value="Sigma70_r1_2"/>
    <property type="match status" value="1"/>
</dbReference>
<evidence type="ECO:0000259" key="8">
    <source>
        <dbReference type="Pfam" id="PF04542"/>
    </source>
</evidence>
<dbReference type="InterPro" id="IPR050239">
    <property type="entry name" value="Sigma-70_RNA_pol_init_factors"/>
</dbReference>
<keyword evidence="4" id="KW-0804">Transcription</keyword>
<dbReference type="Pfam" id="PF04539">
    <property type="entry name" value="Sigma70_r3"/>
    <property type="match status" value="1"/>
</dbReference>
<dbReference type="EMBL" id="JACQRX010000146">
    <property type="protein sequence ID" value="MBI4251456.1"/>
    <property type="molecule type" value="Genomic_DNA"/>
</dbReference>
<dbReference type="Proteomes" id="UP000752292">
    <property type="component" value="Unassembled WGS sequence"/>
</dbReference>
<dbReference type="InterPro" id="IPR007624">
    <property type="entry name" value="RNA_pol_sigma70_r3"/>
</dbReference>
<dbReference type="InterPro" id="IPR009042">
    <property type="entry name" value="RNA_pol_sigma70_r1_2"/>
</dbReference>
<dbReference type="InterPro" id="IPR000943">
    <property type="entry name" value="RNA_pol_sigma70"/>
</dbReference>
<dbReference type="InterPro" id="IPR013324">
    <property type="entry name" value="RNA_pol_sigma_r3/r4-like"/>
</dbReference>
<dbReference type="PANTHER" id="PTHR30603">
    <property type="entry name" value="RNA POLYMERASE SIGMA FACTOR RPO"/>
    <property type="match status" value="1"/>
</dbReference>
<dbReference type="InterPro" id="IPR036388">
    <property type="entry name" value="WH-like_DNA-bd_sf"/>
</dbReference>